<dbReference type="PANTHER" id="PTHR35446:SF3">
    <property type="entry name" value="CMD DOMAIN-CONTAINING PROTEIN"/>
    <property type="match status" value="1"/>
</dbReference>
<keyword evidence="2" id="KW-0560">Oxidoreductase</keyword>
<dbReference type="Pfam" id="PF02627">
    <property type="entry name" value="CMD"/>
    <property type="match status" value="1"/>
</dbReference>
<dbReference type="InterPro" id="IPR029032">
    <property type="entry name" value="AhpD-like"/>
</dbReference>
<dbReference type="AlphaFoldDB" id="A0A1C3RH49"/>
<keyword evidence="2" id="KW-0575">Peroxidase</keyword>
<dbReference type="RefSeq" id="WP_069188636.1">
    <property type="nucleotide sequence ID" value="NZ_FLYE01000013.1"/>
</dbReference>
<sequence>MAEFTTYSIETAPAGSQSILAKAKSKYGYVPNLLGNMAESPALLEAYVTLAGIMNKTCLNEEERQVIMLTNSRLNECGYCMAAHTSVSQMADVPTDVIEALRTDRPINDVRLEALRTFSVAIHQTRGNPTEEQINAFLSVGYTKETILEIVLGTAFKVISNYTDHLTSIEIDKAYAVNAWSIAQTQVA</sequence>
<evidence type="ECO:0000313" key="2">
    <source>
        <dbReference type="EMBL" id="SCA56532.1"/>
    </source>
</evidence>
<dbReference type="OrthoDB" id="9808310at2"/>
<accession>A0A1C3RH49</accession>
<proteinExistence type="predicted"/>
<reference evidence="2 3" key="1">
    <citation type="submission" date="2016-07" db="EMBL/GenBank/DDBJ databases">
        <authorList>
            <person name="Lefevre C.T."/>
        </authorList>
    </citation>
    <scope>NUCLEOTIDE SEQUENCE [LARGE SCALE GENOMIC DNA]</scope>
    <source>
        <strain evidence="2">PR1</strain>
    </source>
</reference>
<dbReference type="STRING" id="1867952.MTBPR1_200012"/>
<feature type="domain" description="Carboxymuconolactone decarboxylase-like" evidence="1">
    <location>
        <begin position="41"/>
        <end position="103"/>
    </location>
</feature>
<dbReference type="Proteomes" id="UP000231658">
    <property type="component" value="Unassembled WGS sequence"/>
</dbReference>
<protein>
    <submittedName>
        <fullName evidence="2">Alkylhydroperoxidase AhpD family core domain protein</fullName>
    </submittedName>
</protein>
<organism evidence="2 3">
    <name type="scientific">Candidatus Terasakiella magnetica</name>
    <dbReference type="NCBI Taxonomy" id="1867952"/>
    <lineage>
        <taxon>Bacteria</taxon>
        <taxon>Pseudomonadati</taxon>
        <taxon>Pseudomonadota</taxon>
        <taxon>Alphaproteobacteria</taxon>
        <taxon>Rhodospirillales</taxon>
        <taxon>Terasakiellaceae</taxon>
        <taxon>Terasakiella</taxon>
    </lineage>
</organism>
<keyword evidence="3" id="KW-1185">Reference proteome</keyword>
<name>A0A1C3RH49_9PROT</name>
<dbReference type="Gene3D" id="1.20.1290.10">
    <property type="entry name" value="AhpD-like"/>
    <property type="match status" value="1"/>
</dbReference>
<dbReference type="InterPro" id="IPR003779">
    <property type="entry name" value="CMD-like"/>
</dbReference>
<evidence type="ECO:0000313" key="3">
    <source>
        <dbReference type="Proteomes" id="UP000231658"/>
    </source>
</evidence>
<gene>
    <name evidence="2" type="ORF">MTBPR1_200012</name>
</gene>
<dbReference type="GO" id="GO:0051920">
    <property type="term" value="F:peroxiredoxin activity"/>
    <property type="evidence" value="ECO:0007669"/>
    <property type="project" value="InterPro"/>
</dbReference>
<dbReference type="EMBL" id="FLYE01000013">
    <property type="protein sequence ID" value="SCA56532.1"/>
    <property type="molecule type" value="Genomic_DNA"/>
</dbReference>
<dbReference type="SUPFAM" id="SSF69118">
    <property type="entry name" value="AhpD-like"/>
    <property type="match status" value="1"/>
</dbReference>
<dbReference type="PANTHER" id="PTHR35446">
    <property type="entry name" value="SI:CH211-175M2.5"/>
    <property type="match status" value="1"/>
</dbReference>
<evidence type="ECO:0000259" key="1">
    <source>
        <dbReference type="Pfam" id="PF02627"/>
    </source>
</evidence>